<evidence type="ECO:0000256" key="8">
    <source>
        <dbReference type="ARBA" id="ARBA00022989"/>
    </source>
</evidence>
<reference evidence="14 15" key="1">
    <citation type="submission" date="2021-07" db="EMBL/GenBank/DDBJ databases">
        <title>Sphingomonas sp.</title>
        <authorList>
            <person name="Feng G."/>
            <person name="Li J."/>
            <person name="Pan M."/>
        </authorList>
    </citation>
    <scope>NUCLEOTIDE SEQUENCE [LARGE SCALE GENOMIC DNA]</scope>
    <source>
        <strain evidence="14 15">RRHST34</strain>
    </source>
</reference>
<evidence type="ECO:0000256" key="3">
    <source>
        <dbReference type="ARBA" id="ARBA00012438"/>
    </source>
</evidence>
<proteinExistence type="predicted"/>
<keyword evidence="6 11" id="KW-0812">Transmembrane</keyword>
<dbReference type="PANTHER" id="PTHR45436">
    <property type="entry name" value="SENSOR HISTIDINE KINASE YKOH"/>
    <property type="match status" value="1"/>
</dbReference>
<dbReference type="PANTHER" id="PTHR45436:SF8">
    <property type="entry name" value="HISTIDINE KINASE"/>
    <property type="match status" value="1"/>
</dbReference>
<dbReference type="EC" id="2.7.13.3" evidence="3"/>
<evidence type="ECO:0000256" key="1">
    <source>
        <dbReference type="ARBA" id="ARBA00000085"/>
    </source>
</evidence>
<dbReference type="EMBL" id="JAHXZN010000002">
    <property type="protein sequence ID" value="MBW6531138.1"/>
    <property type="molecule type" value="Genomic_DNA"/>
</dbReference>
<dbReference type="SMART" id="SM00388">
    <property type="entry name" value="HisKA"/>
    <property type="match status" value="1"/>
</dbReference>
<dbReference type="InterPro" id="IPR036890">
    <property type="entry name" value="HATPase_C_sf"/>
</dbReference>
<dbReference type="PRINTS" id="PR00344">
    <property type="entry name" value="BCTRLSENSOR"/>
</dbReference>
<dbReference type="InterPro" id="IPR004358">
    <property type="entry name" value="Sig_transdc_His_kin-like_C"/>
</dbReference>
<comment type="catalytic activity">
    <reaction evidence="1">
        <text>ATP + protein L-histidine = ADP + protein N-phospho-L-histidine.</text>
        <dbReference type="EC" id="2.7.13.3"/>
    </reaction>
</comment>
<dbReference type="SMART" id="SM00304">
    <property type="entry name" value="HAMP"/>
    <property type="match status" value="1"/>
</dbReference>
<evidence type="ECO:0000256" key="11">
    <source>
        <dbReference type="SAM" id="Phobius"/>
    </source>
</evidence>
<keyword evidence="10 11" id="KW-0472">Membrane</keyword>
<keyword evidence="5" id="KW-0808">Transferase</keyword>
<evidence type="ECO:0000313" key="14">
    <source>
        <dbReference type="EMBL" id="MBW6531138.1"/>
    </source>
</evidence>
<keyword evidence="9" id="KW-0902">Two-component regulatory system</keyword>
<keyword evidence="15" id="KW-1185">Reference proteome</keyword>
<evidence type="ECO:0000256" key="6">
    <source>
        <dbReference type="ARBA" id="ARBA00022692"/>
    </source>
</evidence>
<protein>
    <recommendedName>
        <fullName evidence="3">histidine kinase</fullName>
        <ecNumber evidence="3">2.7.13.3</ecNumber>
    </recommendedName>
</protein>
<accession>A0ABS7BNG0</accession>
<dbReference type="InterPro" id="IPR003660">
    <property type="entry name" value="HAMP_dom"/>
</dbReference>
<dbReference type="InterPro" id="IPR036097">
    <property type="entry name" value="HisK_dim/P_sf"/>
</dbReference>
<dbReference type="SUPFAM" id="SSF55874">
    <property type="entry name" value="ATPase domain of HSP90 chaperone/DNA topoisomerase II/histidine kinase"/>
    <property type="match status" value="1"/>
</dbReference>
<dbReference type="Gene3D" id="1.10.287.130">
    <property type="match status" value="1"/>
</dbReference>
<evidence type="ECO:0000256" key="4">
    <source>
        <dbReference type="ARBA" id="ARBA00022553"/>
    </source>
</evidence>
<dbReference type="InterPro" id="IPR050428">
    <property type="entry name" value="TCS_sensor_his_kinase"/>
</dbReference>
<gene>
    <name evidence="14" type="ORF">KZ820_10360</name>
</gene>
<dbReference type="Gene3D" id="3.30.565.10">
    <property type="entry name" value="Histidine kinase-like ATPase, C-terminal domain"/>
    <property type="match status" value="1"/>
</dbReference>
<dbReference type="InterPro" id="IPR003594">
    <property type="entry name" value="HATPase_dom"/>
</dbReference>
<dbReference type="InterPro" id="IPR003661">
    <property type="entry name" value="HisK_dim/P_dom"/>
</dbReference>
<dbReference type="InterPro" id="IPR005467">
    <property type="entry name" value="His_kinase_dom"/>
</dbReference>
<feature type="transmembrane region" description="Helical" evidence="11">
    <location>
        <begin position="150"/>
        <end position="173"/>
    </location>
</feature>
<keyword evidence="7 14" id="KW-0418">Kinase</keyword>
<dbReference type="CDD" id="cd00075">
    <property type="entry name" value="HATPase"/>
    <property type="match status" value="1"/>
</dbReference>
<dbReference type="PROSITE" id="PS50109">
    <property type="entry name" value="HIS_KIN"/>
    <property type="match status" value="1"/>
</dbReference>
<comment type="subcellular location">
    <subcellularLocation>
        <location evidence="2">Membrane</location>
    </subcellularLocation>
</comment>
<feature type="domain" description="Histidine kinase" evidence="12">
    <location>
        <begin position="232"/>
        <end position="442"/>
    </location>
</feature>
<dbReference type="Proteomes" id="UP000759103">
    <property type="component" value="Unassembled WGS sequence"/>
</dbReference>
<dbReference type="Pfam" id="PF00512">
    <property type="entry name" value="HisKA"/>
    <property type="match status" value="1"/>
</dbReference>
<dbReference type="SUPFAM" id="SSF47384">
    <property type="entry name" value="Homodimeric domain of signal transducing histidine kinase"/>
    <property type="match status" value="1"/>
</dbReference>
<evidence type="ECO:0000256" key="7">
    <source>
        <dbReference type="ARBA" id="ARBA00022777"/>
    </source>
</evidence>
<evidence type="ECO:0000259" key="13">
    <source>
        <dbReference type="PROSITE" id="PS50885"/>
    </source>
</evidence>
<organism evidence="14 15">
    <name type="scientific">Sphingomonas citri</name>
    <dbReference type="NCBI Taxonomy" id="2862499"/>
    <lineage>
        <taxon>Bacteria</taxon>
        <taxon>Pseudomonadati</taxon>
        <taxon>Pseudomonadota</taxon>
        <taxon>Alphaproteobacteria</taxon>
        <taxon>Sphingomonadales</taxon>
        <taxon>Sphingomonadaceae</taxon>
        <taxon>Sphingomonas</taxon>
    </lineage>
</organism>
<evidence type="ECO:0000313" key="15">
    <source>
        <dbReference type="Proteomes" id="UP000759103"/>
    </source>
</evidence>
<feature type="domain" description="HAMP" evidence="13">
    <location>
        <begin position="171"/>
        <end position="224"/>
    </location>
</feature>
<keyword evidence="8 11" id="KW-1133">Transmembrane helix</keyword>
<dbReference type="RefSeq" id="WP_219748518.1">
    <property type="nucleotide sequence ID" value="NZ_JAHXZN010000002.1"/>
</dbReference>
<dbReference type="GO" id="GO:0016301">
    <property type="term" value="F:kinase activity"/>
    <property type="evidence" value="ECO:0007669"/>
    <property type="project" value="UniProtKB-KW"/>
</dbReference>
<name>A0ABS7BNG0_9SPHN</name>
<keyword evidence="4" id="KW-0597">Phosphoprotein</keyword>
<evidence type="ECO:0000256" key="10">
    <source>
        <dbReference type="ARBA" id="ARBA00023136"/>
    </source>
</evidence>
<dbReference type="SMART" id="SM00387">
    <property type="entry name" value="HATPase_c"/>
    <property type="match status" value="1"/>
</dbReference>
<comment type="caution">
    <text evidence="14">The sequence shown here is derived from an EMBL/GenBank/DDBJ whole genome shotgun (WGS) entry which is preliminary data.</text>
</comment>
<evidence type="ECO:0000256" key="9">
    <source>
        <dbReference type="ARBA" id="ARBA00023012"/>
    </source>
</evidence>
<evidence type="ECO:0000259" key="12">
    <source>
        <dbReference type="PROSITE" id="PS50109"/>
    </source>
</evidence>
<dbReference type="PROSITE" id="PS50885">
    <property type="entry name" value="HAMP"/>
    <property type="match status" value="1"/>
</dbReference>
<evidence type="ECO:0000256" key="5">
    <source>
        <dbReference type="ARBA" id="ARBA00022679"/>
    </source>
</evidence>
<evidence type="ECO:0000256" key="2">
    <source>
        <dbReference type="ARBA" id="ARBA00004370"/>
    </source>
</evidence>
<sequence>MSSLRALTLFFLAAFAAAAVLAGYLTYAASRAAVVSAVDRRIEEVGDAMLSAVAPGDSRAILRRIDAFSRRRDTGDIGFELEDSRGRRIGGNVVLERAVPLGFTTLMRRDGIVGLSAGRAQARDAGGGLRLITIAETEPIDGYGPTRVRLYLIGFGALLAVVLAGTASFGWIVRRRIGEVRATAAAIIDGDLNRRVPVPARGGAFAAQAEAFNRALDRIAALVEQLRGVSSDVAHDLRTPLARLRARLARLAERPSVSGEELEAVLAACDDVLALFGAILRIAEVTAGERRAGFRPVDLAALAEQACETLAAAASERGQRLSGGPFAPLTARGDPQLLSQALLNLIENALHHTPAGTSVAVTLAREGRMAALRVRDDGPGIPAEARALALRRFGRLETSRHRSGHGLGLPLVEAVARLHGGTLTLADAAPGLDAMMTLRVEEA</sequence>
<dbReference type="Pfam" id="PF02518">
    <property type="entry name" value="HATPase_c"/>
    <property type="match status" value="1"/>
</dbReference>